<proteinExistence type="predicted"/>
<dbReference type="Gene3D" id="1.10.238.10">
    <property type="entry name" value="EF-hand"/>
    <property type="match status" value="1"/>
</dbReference>
<dbReference type="AlphaFoldDB" id="A0A813LCK1"/>
<reference evidence="6" key="1">
    <citation type="submission" date="2021-02" db="EMBL/GenBank/DDBJ databases">
        <authorList>
            <person name="Dougan E. K."/>
            <person name="Rhodes N."/>
            <person name="Thang M."/>
            <person name="Chan C."/>
        </authorList>
    </citation>
    <scope>NUCLEOTIDE SEQUENCE</scope>
</reference>
<feature type="domain" description="EF-hand" evidence="5">
    <location>
        <begin position="54"/>
        <end position="89"/>
    </location>
</feature>
<keyword evidence="3" id="KW-0677">Repeat</keyword>
<feature type="non-terminal residue" evidence="6">
    <location>
        <position position="1"/>
    </location>
</feature>
<dbReference type="PANTHER" id="PTHR23048">
    <property type="entry name" value="MYOSIN LIGHT CHAIN 1, 3"/>
    <property type="match status" value="1"/>
</dbReference>
<comment type="caution">
    <text evidence="6">The sequence shown here is derived from an EMBL/GenBank/DDBJ whole genome shotgun (WGS) entry which is preliminary data.</text>
</comment>
<name>A0A813LCK1_POLGL</name>
<dbReference type="Proteomes" id="UP000626109">
    <property type="component" value="Unassembled WGS sequence"/>
</dbReference>
<evidence type="ECO:0000256" key="2">
    <source>
        <dbReference type="ARBA" id="ARBA00022723"/>
    </source>
</evidence>
<evidence type="ECO:0000256" key="4">
    <source>
        <dbReference type="ARBA" id="ARBA00022990"/>
    </source>
</evidence>
<dbReference type="InterPro" id="IPR002048">
    <property type="entry name" value="EF_hand_dom"/>
</dbReference>
<accession>A0A813LCK1</accession>
<dbReference type="SUPFAM" id="SSF47473">
    <property type="entry name" value="EF-hand"/>
    <property type="match status" value="1"/>
</dbReference>
<gene>
    <name evidence="6" type="ORF">PGLA2088_LOCUS41260</name>
</gene>
<keyword evidence="2" id="KW-0479">Metal-binding</keyword>
<dbReference type="PROSITE" id="PS50222">
    <property type="entry name" value="EF_HAND_2"/>
    <property type="match status" value="2"/>
</dbReference>
<evidence type="ECO:0000256" key="3">
    <source>
        <dbReference type="ARBA" id="ARBA00022737"/>
    </source>
</evidence>
<sequence length="227" mass="24775">MELIQAINEFDSDGMGVIAFSDFLVLMTRRINNSFICTSAGRNAETNKLGLSPDQIERYQRAFSSFDSCGDASIPTNLLGDLIRSLGLSFSREELLQMINEVALAAVLEDGLAIQWALSWASGPAPWDAQVLLEALRQDWRALGLLPPPADSAGFEQSLSAACAEAATSQRGWSLSCAPRFLRSDRELALASVRRDGAALEFAEAMRADKEVALEAVRCSWHAMKFV</sequence>
<protein>
    <recommendedName>
        <fullName evidence="1">Calmodulin</fullName>
    </recommendedName>
</protein>
<evidence type="ECO:0000259" key="5">
    <source>
        <dbReference type="PROSITE" id="PS50222"/>
    </source>
</evidence>
<dbReference type="GO" id="GO:0016460">
    <property type="term" value="C:myosin II complex"/>
    <property type="evidence" value="ECO:0007669"/>
    <property type="project" value="TreeGrafter"/>
</dbReference>
<dbReference type="PANTHER" id="PTHR23048:SF0">
    <property type="entry name" value="CALMODULIN LIKE 3"/>
    <property type="match status" value="1"/>
</dbReference>
<dbReference type="GO" id="GO:0005509">
    <property type="term" value="F:calcium ion binding"/>
    <property type="evidence" value="ECO:0007669"/>
    <property type="project" value="InterPro"/>
</dbReference>
<dbReference type="InterPro" id="IPR011992">
    <property type="entry name" value="EF-hand-dom_pair"/>
</dbReference>
<dbReference type="Pfam" id="PF13475">
    <property type="entry name" value="DUF4116"/>
    <property type="match status" value="1"/>
</dbReference>
<organism evidence="6 7">
    <name type="scientific">Polarella glacialis</name>
    <name type="common">Dinoflagellate</name>
    <dbReference type="NCBI Taxonomy" id="89957"/>
    <lineage>
        <taxon>Eukaryota</taxon>
        <taxon>Sar</taxon>
        <taxon>Alveolata</taxon>
        <taxon>Dinophyceae</taxon>
        <taxon>Suessiales</taxon>
        <taxon>Suessiaceae</taxon>
        <taxon>Polarella</taxon>
    </lineage>
</organism>
<keyword evidence="4" id="KW-0007">Acetylation</keyword>
<dbReference type="EMBL" id="CAJNNW010033781">
    <property type="protein sequence ID" value="CAE8720344.1"/>
    <property type="molecule type" value="Genomic_DNA"/>
</dbReference>
<evidence type="ECO:0000313" key="7">
    <source>
        <dbReference type="Proteomes" id="UP000626109"/>
    </source>
</evidence>
<evidence type="ECO:0000313" key="6">
    <source>
        <dbReference type="EMBL" id="CAE8720344.1"/>
    </source>
</evidence>
<evidence type="ECO:0000256" key="1">
    <source>
        <dbReference type="ARBA" id="ARBA00020786"/>
    </source>
</evidence>
<feature type="domain" description="EF-hand" evidence="5">
    <location>
        <begin position="1"/>
        <end position="33"/>
    </location>
</feature>
<dbReference type="InterPro" id="IPR050230">
    <property type="entry name" value="CALM/Myosin/TropC-like"/>
</dbReference>
<dbReference type="InterPro" id="IPR025197">
    <property type="entry name" value="DUF4116"/>
</dbReference>